<dbReference type="GO" id="GO:0008168">
    <property type="term" value="F:methyltransferase activity"/>
    <property type="evidence" value="ECO:0007669"/>
    <property type="project" value="UniProtKB-KW"/>
</dbReference>
<protein>
    <submittedName>
        <fullName evidence="1">Methyltransferase type 11</fullName>
    </submittedName>
</protein>
<sequence>MRTKPYHPVVLSILRQHGARVVLDMPCGSGWLGQAMVAGKLQLDALDGLGLWEFPAAGLPYRHVREHDLDTPLAGAAGYDAIVCAEAIHLLRNPGLMLDGAFRALRPGGRLILTTPNTWRVGSRLAYLTRGFHYGFSPMVGKRRGDYVTYVPWSFPQLHLFLAHQGFGEIVLHEVDEPKPKYLVEHLAGLPARAYCRSHERAASSADERDYWRQAGGRQALYGRWLVMSARRPAQG</sequence>
<accession>A0ABT7W4A0</accession>
<name>A0ABT7W4A0_9BORD</name>
<dbReference type="InterPro" id="IPR029063">
    <property type="entry name" value="SAM-dependent_MTases_sf"/>
</dbReference>
<proteinExistence type="predicted"/>
<dbReference type="RefSeq" id="WP_289785821.1">
    <property type="nucleotide sequence ID" value="NZ_JAUDJE010000010.1"/>
</dbReference>
<comment type="caution">
    <text evidence="1">The sequence shown here is derived from an EMBL/GenBank/DDBJ whole genome shotgun (WGS) entry which is preliminary data.</text>
</comment>
<dbReference type="EMBL" id="JAUDJE010000010">
    <property type="protein sequence ID" value="MDM9559987.1"/>
    <property type="molecule type" value="Genomic_DNA"/>
</dbReference>
<reference evidence="1" key="1">
    <citation type="submission" date="2023-06" db="EMBL/GenBank/DDBJ databases">
        <title>full genome analysis of Phenantherene degrader P3.</title>
        <authorList>
            <person name="Akbar A."/>
            <person name="Rahmeh R."/>
            <person name="Kishk M."/>
        </authorList>
    </citation>
    <scope>NUCLEOTIDE SEQUENCE</scope>
    <source>
        <strain evidence="1">P3</strain>
    </source>
</reference>
<dbReference type="Gene3D" id="3.40.50.150">
    <property type="entry name" value="Vaccinia Virus protein VP39"/>
    <property type="match status" value="1"/>
</dbReference>
<evidence type="ECO:0000313" key="2">
    <source>
        <dbReference type="Proteomes" id="UP001175604"/>
    </source>
</evidence>
<keyword evidence="1" id="KW-0489">Methyltransferase</keyword>
<dbReference type="GO" id="GO:0032259">
    <property type="term" value="P:methylation"/>
    <property type="evidence" value="ECO:0007669"/>
    <property type="project" value="UniProtKB-KW"/>
</dbReference>
<organism evidence="1 2">
    <name type="scientific">Bordetella petrii</name>
    <dbReference type="NCBI Taxonomy" id="94624"/>
    <lineage>
        <taxon>Bacteria</taxon>
        <taxon>Pseudomonadati</taxon>
        <taxon>Pseudomonadota</taxon>
        <taxon>Betaproteobacteria</taxon>
        <taxon>Burkholderiales</taxon>
        <taxon>Alcaligenaceae</taxon>
        <taxon>Bordetella</taxon>
    </lineage>
</organism>
<keyword evidence="2" id="KW-1185">Reference proteome</keyword>
<dbReference type="CDD" id="cd02440">
    <property type="entry name" value="AdoMet_MTases"/>
    <property type="match status" value="1"/>
</dbReference>
<keyword evidence="1" id="KW-0808">Transferase</keyword>
<dbReference type="Proteomes" id="UP001175604">
    <property type="component" value="Unassembled WGS sequence"/>
</dbReference>
<dbReference type="SUPFAM" id="SSF53335">
    <property type="entry name" value="S-adenosyl-L-methionine-dependent methyltransferases"/>
    <property type="match status" value="1"/>
</dbReference>
<evidence type="ECO:0000313" key="1">
    <source>
        <dbReference type="EMBL" id="MDM9559987.1"/>
    </source>
</evidence>
<gene>
    <name evidence="1" type="ORF">QUC21_13205</name>
</gene>
<dbReference type="Pfam" id="PF13489">
    <property type="entry name" value="Methyltransf_23"/>
    <property type="match status" value="1"/>
</dbReference>